<proteinExistence type="predicted"/>
<dbReference type="EMBL" id="MNCJ02000320">
    <property type="protein sequence ID" value="KAF5804822.1"/>
    <property type="molecule type" value="Genomic_DNA"/>
</dbReference>
<protein>
    <submittedName>
        <fullName evidence="2">Uncharacterized protein</fullName>
    </submittedName>
</protein>
<evidence type="ECO:0000313" key="2">
    <source>
        <dbReference type="EMBL" id="KAF5804822.1"/>
    </source>
</evidence>
<evidence type="ECO:0000256" key="1">
    <source>
        <dbReference type="SAM" id="MobiDB-lite"/>
    </source>
</evidence>
<dbReference type="Proteomes" id="UP000215914">
    <property type="component" value="Unassembled WGS sequence"/>
</dbReference>
<reference evidence="2" key="1">
    <citation type="journal article" date="2017" name="Nature">
        <title>The sunflower genome provides insights into oil metabolism, flowering and Asterid evolution.</title>
        <authorList>
            <person name="Badouin H."/>
            <person name="Gouzy J."/>
            <person name="Grassa C.J."/>
            <person name="Murat F."/>
            <person name="Staton S.E."/>
            <person name="Cottret L."/>
            <person name="Lelandais-Briere C."/>
            <person name="Owens G.L."/>
            <person name="Carrere S."/>
            <person name="Mayjonade B."/>
            <person name="Legrand L."/>
            <person name="Gill N."/>
            <person name="Kane N.C."/>
            <person name="Bowers J.E."/>
            <person name="Hubner S."/>
            <person name="Bellec A."/>
            <person name="Berard A."/>
            <person name="Berges H."/>
            <person name="Blanchet N."/>
            <person name="Boniface M.C."/>
            <person name="Brunel D."/>
            <person name="Catrice O."/>
            <person name="Chaidir N."/>
            <person name="Claudel C."/>
            <person name="Donnadieu C."/>
            <person name="Faraut T."/>
            <person name="Fievet G."/>
            <person name="Helmstetter N."/>
            <person name="King M."/>
            <person name="Knapp S.J."/>
            <person name="Lai Z."/>
            <person name="Le Paslier M.C."/>
            <person name="Lippi Y."/>
            <person name="Lorenzon L."/>
            <person name="Mandel J.R."/>
            <person name="Marage G."/>
            <person name="Marchand G."/>
            <person name="Marquand E."/>
            <person name="Bret-Mestries E."/>
            <person name="Morien E."/>
            <person name="Nambeesan S."/>
            <person name="Nguyen T."/>
            <person name="Pegot-Espagnet P."/>
            <person name="Pouilly N."/>
            <person name="Raftis F."/>
            <person name="Sallet E."/>
            <person name="Schiex T."/>
            <person name="Thomas J."/>
            <person name="Vandecasteele C."/>
            <person name="Vares D."/>
            <person name="Vear F."/>
            <person name="Vautrin S."/>
            <person name="Crespi M."/>
            <person name="Mangin B."/>
            <person name="Burke J.M."/>
            <person name="Salse J."/>
            <person name="Munos S."/>
            <person name="Vincourt P."/>
            <person name="Rieseberg L.H."/>
            <person name="Langlade N.B."/>
        </authorList>
    </citation>
    <scope>NUCLEOTIDE SEQUENCE</scope>
    <source>
        <tissue evidence="2">Leaves</tissue>
    </source>
</reference>
<evidence type="ECO:0000313" key="3">
    <source>
        <dbReference type="Proteomes" id="UP000215914"/>
    </source>
</evidence>
<name>A0A9K3IY05_HELAN</name>
<gene>
    <name evidence="2" type="ORF">HanXRQr2_Chr05g0201661</name>
</gene>
<dbReference type="Gramene" id="mRNA:HanXRQr2_Chr05g0201661">
    <property type="protein sequence ID" value="CDS:HanXRQr2_Chr05g0201661.1"/>
    <property type="gene ID" value="HanXRQr2_Chr05g0201661"/>
</dbReference>
<keyword evidence="3" id="KW-1185">Reference proteome</keyword>
<accession>A0A9K3IY05</accession>
<dbReference type="AlphaFoldDB" id="A0A9K3IY05"/>
<organism evidence="2 3">
    <name type="scientific">Helianthus annuus</name>
    <name type="common">Common sunflower</name>
    <dbReference type="NCBI Taxonomy" id="4232"/>
    <lineage>
        <taxon>Eukaryota</taxon>
        <taxon>Viridiplantae</taxon>
        <taxon>Streptophyta</taxon>
        <taxon>Embryophyta</taxon>
        <taxon>Tracheophyta</taxon>
        <taxon>Spermatophyta</taxon>
        <taxon>Magnoliopsida</taxon>
        <taxon>eudicotyledons</taxon>
        <taxon>Gunneridae</taxon>
        <taxon>Pentapetalae</taxon>
        <taxon>asterids</taxon>
        <taxon>campanulids</taxon>
        <taxon>Asterales</taxon>
        <taxon>Asteraceae</taxon>
        <taxon>Asteroideae</taxon>
        <taxon>Heliantheae alliance</taxon>
        <taxon>Heliantheae</taxon>
        <taxon>Helianthus</taxon>
    </lineage>
</organism>
<feature type="region of interest" description="Disordered" evidence="1">
    <location>
        <begin position="24"/>
        <end position="52"/>
    </location>
</feature>
<sequence length="52" mass="6151">MYQVCTSISTRHATCEHDDKIITKGPFRDGYQFPNNRKRPTSDRLKKQPKKQ</sequence>
<comment type="caution">
    <text evidence="2">The sequence shown here is derived from an EMBL/GenBank/DDBJ whole genome shotgun (WGS) entry which is preliminary data.</text>
</comment>
<reference evidence="2" key="2">
    <citation type="submission" date="2020-06" db="EMBL/GenBank/DDBJ databases">
        <title>Helianthus annuus Genome sequencing and assembly Release 2.</title>
        <authorList>
            <person name="Gouzy J."/>
            <person name="Langlade N."/>
            <person name="Munos S."/>
        </authorList>
    </citation>
    <scope>NUCLEOTIDE SEQUENCE</scope>
    <source>
        <tissue evidence="2">Leaves</tissue>
    </source>
</reference>